<evidence type="ECO:0000256" key="2">
    <source>
        <dbReference type="ARBA" id="ARBA00022723"/>
    </source>
</evidence>
<dbReference type="SUPFAM" id="SSF54593">
    <property type="entry name" value="Glyoxalase/Bleomycin resistance protein/Dihydroxybiphenyl dioxygenase"/>
    <property type="match status" value="1"/>
</dbReference>
<dbReference type="GO" id="GO:0046872">
    <property type="term" value="F:metal ion binding"/>
    <property type="evidence" value="ECO:0007669"/>
    <property type="project" value="UniProtKB-KW"/>
</dbReference>
<proteinExistence type="inferred from homology"/>
<keyword evidence="8" id="KW-1185">Reference proteome</keyword>
<dbReference type="GO" id="GO:0003868">
    <property type="term" value="F:4-hydroxyphenylpyruvate dioxygenase activity"/>
    <property type="evidence" value="ECO:0007669"/>
    <property type="project" value="UniProtKB-EC"/>
</dbReference>
<keyword evidence="7" id="KW-0670">Pyruvate</keyword>
<keyword evidence="3" id="KW-0677">Repeat</keyword>
<dbReference type="NCBIfam" id="TIGR01263">
    <property type="entry name" value="4HPPD"/>
    <property type="match status" value="1"/>
</dbReference>
<keyword evidence="2 5" id="KW-0479">Metal-binding</keyword>
<accession>A0A5J6HX13</accession>
<dbReference type="InterPro" id="IPR004360">
    <property type="entry name" value="Glyas_Fos-R_dOase_dom"/>
</dbReference>
<dbReference type="CDD" id="cd07250">
    <property type="entry name" value="HPPD_C_like"/>
    <property type="match status" value="1"/>
</dbReference>
<dbReference type="Pfam" id="PF00903">
    <property type="entry name" value="Glyoxalase"/>
    <property type="match status" value="1"/>
</dbReference>
<organism evidence="7 8">
    <name type="scientific">Streptomyces alboniger</name>
    <dbReference type="NCBI Taxonomy" id="132473"/>
    <lineage>
        <taxon>Bacteria</taxon>
        <taxon>Bacillati</taxon>
        <taxon>Actinomycetota</taxon>
        <taxon>Actinomycetes</taxon>
        <taxon>Kitasatosporales</taxon>
        <taxon>Streptomycetaceae</taxon>
        <taxon>Streptomyces</taxon>
        <taxon>Streptomyces aurantiacus group</taxon>
    </lineage>
</organism>
<dbReference type="InterPro" id="IPR005956">
    <property type="entry name" value="4OHPhenylPyrv_dOase"/>
</dbReference>
<dbReference type="InterPro" id="IPR041736">
    <property type="entry name" value="4OHPhenylPyrv_dOase_N"/>
</dbReference>
<keyword evidence="7" id="KW-0560">Oxidoreductase</keyword>
<dbReference type="Proteomes" id="UP000326553">
    <property type="component" value="Chromosome"/>
</dbReference>
<dbReference type="KEGG" id="salw:CP975_31965"/>
<protein>
    <submittedName>
        <fullName evidence="7">4-hydroxyphenylpyruvate dioxygenase</fullName>
        <ecNumber evidence="7">1.13.11.27</ecNumber>
    </submittedName>
</protein>
<evidence type="ECO:0000256" key="1">
    <source>
        <dbReference type="ARBA" id="ARBA00005877"/>
    </source>
</evidence>
<feature type="binding site" evidence="5">
    <location>
        <position position="335"/>
    </location>
    <ligand>
        <name>Fe cation</name>
        <dbReference type="ChEBI" id="CHEBI:24875"/>
    </ligand>
</feature>
<sequence>MSELANPESTENPLSDLSIDYVEMYVEDLARATSSWVDRYAFTVVGTSTSADHRGVALRQGQITLVLTQATSDEHPGSAYVAGHGDGVADIALRTADPEAAFHAAVARGALAHRSPERHPGGGPAVTAAVRGFGDVVHTLVRRAPGAGPGLPAGYVPVPDASREPAADAGLLELDHIAVCLHAGDLGPMVDYYCDALGFRDIFQEHITVGAQAMESTAVQSRSGTVTLTLIEPDTSAASGQIDEFLKSHQGAGVQHLAFSAGDAVRSVRGLSERGVGFLRTPSSYYDLLGRRVSLSAERLEDLRATHVLAAEDHDGQLFQIFTASDHPRGTLFFEIIERRGAETFGSANIKALYEAVELERTKQRGFHQR</sequence>
<feature type="binding site" evidence="5">
    <location>
        <position position="176"/>
    </location>
    <ligand>
        <name>Fe cation</name>
        <dbReference type="ChEBI" id="CHEBI:24875"/>
    </ligand>
</feature>
<dbReference type="PANTHER" id="PTHR11959:SF1">
    <property type="entry name" value="4-HYDROXYPHENYLPYRUVATE DIOXYGENASE"/>
    <property type="match status" value="1"/>
</dbReference>
<dbReference type="InterPro" id="IPR029068">
    <property type="entry name" value="Glyas_Bleomycin-R_OHBP_Dase"/>
</dbReference>
<dbReference type="RefSeq" id="WP_055532556.1">
    <property type="nucleotide sequence ID" value="NZ_CP023695.1"/>
</dbReference>
<comment type="cofactor">
    <cofactor evidence="5">
        <name>Fe cation</name>
        <dbReference type="ChEBI" id="CHEBI:24875"/>
    </cofactor>
    <text evidence="5">Binds 1 Fe cation per subunit.</text>
</comment>
<dbReference type="PROSITE" id="PS51819">
    <property type="entry name" value="VOC"/>
    <property type="match status" value="2"/>
</dbReference>
<feature type="binding site" evidence="5">
    <location>
        <position position="256"/>
    </location>
    <ligand>
        <name>Fe cation</name>
        <dbReference type="ChEBI" id="CHEBI:24875"/>
    </ligand>
</feature>
<gene>
    <name evidence="7" type="primary">hppD</name>
    <name evidence="7" type="ORF">CP975_31965</name>
</gene>
<comment type="similarity">
    <text evidence="1">Belongs to the 4HPPD family.</text>
</comment>
<dbReference type="Gene3D" id="3.10.180.10">
    <property type="entry name" value="2,3-Dihydroxybiphenyl 1,2-Dioxygenase, domain 1"/>
    <property type="match status" value="2"/>
</dbReference>
<dbReference type="EMBL" id="CP023695">
    <property type="protein sequence ID" value="QEV21547.1"/>
    <property type="molecule type" value="Genomic_DNA"/>
</dbReference>
<dbReference type="InterPro" id="IPR037523">
    <property type="entry name" value="VOC_core"/>
</dbReference>
<name>A0A5J6HX13_STRAD</name>
<dbReference type="EC" id="1.13.11.27" evidence="7"/>
<evidence type="ECO:0000256" key="3">
    <source>
        <dbReference type="ARBA" id="ARBA00022737"/>
    </source>
</evidence>
<dbReference type="InterPro" id="IPR041735">
    <property type="entry name" value="4OHPhenylPyrv_dOase_C"/>
</dbReference>
<feature type="domain" description="VOC" evidence="6">
    <location>
        <begin position="173"/>
        <end position="324"/>
    </location>
</feature>
<evidence type="ECO:0000256" key="4">
    <source>
        <dbReference type="ARBA" id="ARBA00023004"/>
    </source>
</evidence>
<feature type="domain" description="VOC" evidence="6">
    <location>
        <begin position="18"/>
        <end position="143"/>
    </location>
</feature>
<keyword evidence="4 5" id="KW-0408">Iron</keyword>
<keyword evidence="7" id="KW-0223">Dioxygenase</keyword>
<dbReference type="CDD" id="cd08342">
    <property type="entry name" value="HPPD_N_like"/>
    <property type="match status" value="1"/>
</dbReference>
<reference evidence="7 8" key="1">
    <citation type="submission" date="2017-09" db="EMBL/GenBank/DDBJ databases">
        <authorList>
            <person name="Lee N."/>
            <person name="Cho B.-K."/>
        </authorList>
    </citation>
    <scope>NUCLEOTIDE SEQUENCE [LARGE SCALE GENOMIC DNA]</scope>
    <source>
        <strain evidence="7 8">ATCC 12461</strain>
    </source>
</reference>
<dbReference type="PIRSF" id="PIRSF009283">
    <property type="entry name" value="HPP_dOase"/>
    <property type="match status" value="1"/>
</dbReference>
<evidence type="ECO:0000256" key="5">
    <source>
        <dbReference type="PIRSR" id="PIRSR009283-1"/>
    </source>
</evidence>
<dbReference type="AlphaFoldDB" id="A0A5J6HX13"/>
<dbReference type="OrthoDB" id="9780241at2"/>
<dbReference type="GO" id="GO:0006572">
    <property type="term" value="P:L-tyrosine catabolic process"/>
    <property type="evidence" value="ECO:0007669"/>
    <property type="project" value="TreeGrafter"/>
</dbReference>
<evidence type="ECO:0000313" key="7">
    <source>
        <dbReference type="EMBL" id="QEV21547.1"/>
    </source>
</evidence>
<dbReference type="Pfam" id="PF14696">
    <property type="entry name" value="Glyoxalase_5"/>
    <property type="match status" value="1"/>
</dbReference>
<dbReference type="PANTHER" id="PTHR11959">
    <property type="entry name" value="4-HYDROXYPHENYLPYRUVATE DIOXYGENASE"/>
    <property type="match status" value="1"/>
</dbReference>
<evidence type="ECO:0000259" key="6">
    <source>
        <dbReference type="PROSITE" id="PS51819"/>
    </source>
</evidence>
<evidence type="ECO:0000313" key="8">
    <source>
        <dbReference type="Proteomes" id="UP000326553"/>
    </source>
</evidence>